<keyword evidence="3" id="KW-1185">Reference proteome</keyword>
<evidence type="ECO:0000313" key="3">
    <source>
        <dbReference type="Proteomes" id="UP000472260"/>
    </source>
</evidence>
<dbReference type="Ensembl" id="ENSSANT00000018994.1">
    <property type="protein sequence ID" value="ENSSANP00000017787.1"/>
    <property type="gene ID" value="ENSSANG00000009347.1"/>
</dbReference>
<dbReference type="AlphaFoldDB" id="A0A671LBT7"/>
<sequence length="497" mass="54555">MHNCDDKTLTHGHSRLLNETLCSPSENCLMKVSTPGKSSKCSIPQVSLSSDVTVKHTVSCIHSEYVADTFQQTMEAQNKKTCSYNSSVSSMEDYHSTVDGSYPTPEARPVNHGSTEEMPKIEMTESKGDKDITLRKNASSEDISVCVEDHAQPFEETVPKTRDSAMHFASSDINPFIHSRTTVAVNTAVHKKQAFGSAANLSCKHSPLNSSNKNMTRCCSVDNGLNIQDSPFSSHLSAYVNHKGLSSTLSSNEYSRDQISSELLLKAASYSSSSSNKQTLTALKCDSYNGASGQVDEIVLVYSSEYESQEHPSPSRCDQGTQTIEVNKDLKRKSHHRRSSTQTPVSKPGNGAPTAWTSLQNMSEHLSDLIHNTSDLLGNIQCMRTGEKPPKYDQPKHCFQVSSGSNYKRDCCTQTSLDIGVQTENAPRSTNATAHEVNVIVKVIGSDICNVSQLDGDAKILKNKCESEHGHELPLFFILYCSLRSTYNVIKIFTSNT</sequence>
<dbReference type="PANTHER" id="PTHR47117">
    <property type="entry name" value="STAR-RELATED LIPID TRANSFER PROTEIN 9"/>
    <property type="match status" value="1"/>
</dbReference>
<feature type="region of interest" description="Disordered" evidence="1">
    <location>
        <begin position="95"/>
        <end position="115"/>
    </location>
</feature>
<dbReference type="PANTHER" id="PTHR47117:SF8">
    <property type="entry name" value="KINESIN FAMILY MEMBER 16B"/>
    <property type="match status" value="1"/>
</dbReference>
<feature type="region of interest" description="Disordered" evidence="1">
    <location>
        <begin position="328"/>
        <end position="356"/>
    </location>
</feature>
<protein>
    <submittedName>
        <fullName evidence="2">Uncharacterized protein</fullName>
    </submittedName>
</protein>
<feature type="compositionally biased region" description="Basic residues" evidence="1">
    <location>
        <begin position="330"/>
        <end position="339"/>
    </location>
</feature>
<dbReference type="Proteomes" id="UP000472260">
    <property type="component" value="Unassembled WGS sequence"/>
</dbReference>
<evidence type="ECO:0000256" key="1">
    <source>
        <dbReference type="SAM" id="MobiDB-lite"/>
    </source>
</evidence>
<name>A0A671LBT7_9TELE</name>
<accession>A0A671LBT7</accession>
<evidence type="ECO:0000313" key="2">
    <source>
        <dbReference type="Ensembl" id="ENSSANP00000017787.1"/>
    </source>
</evidence>
<reference evidence="2" key="1">
    <citation type="submission" date="2025-08" db="UniProtKB">
        <authorList>
            <consortium name="Ensembl"/>
        </authorList>
    </citation>
    <scope>IDENTIFICATION</scope>
</reference>
<reference evidence="2" key="2">
    <citation type="submission" date="2025-09" db="UniProtKB">
        <authorList>
            <consortium name="Ensembl"/>
        </authorList>
    </citation>
    <scope>IDENTIFICATION</scope>
</reference>
<proteinExistence type="predicted"/>
<organism evidence="2 3">
    <name type="scientific">Sinocyclocheilus anshuiensis</name>
    <dbReference type="NCBI Taxonomy" id="1608454"/>
    <lineage>
        <taxon>Eukaryota</taxon>
        <taxon>Metazoa</taxon>
        <taxon>Chordata</taxon>
        <taxon>Craniata</taxon>
        <taxon>Vertebrata</taxon>
        <taxon>Euteleostomi</taxon>
        <taxon>Actinopterygii</taxon>
        <taxon>Neopterygii</taxon>
        <taxon>Teleostei</taxon>
        <taxon>Ostariophysi</taxon>
        <taxon>Cypriniformes</taxon>
        <taxon>Cyprinidae</taxon>
        <taxon>Cyprininae</taxon>
        <taxon>Sinocyclocheilus</taxon>
    </lineage>
</organism>